<evidence type="ECO:0000313" key="1">
    <source>
        <dbReference type="EMBL" id="MFC5894189.1"/>
    </source>
</evidence>
<sequence>MTWTETEYRAYLEEERRLYAWVLCRYGDRTPQEARAAALGRYPYEPAGAPLRGLIFHDEAWHWAMLTLHGEGYWHRHPELADPPSAYENEARGG</sequence>
<keyword evidence="2" id="KW-1185">Reference proteome</keyword>
<dbReference type="Proteomes" id="UP001596241">
    <property type="component" value="Unassembled WGS sequence"/>
</dbReference>
<gene>
    <name evidence="1" type="ORF">ACFP3M_15320</name>
</gene>
<protein>
    <submittedName>
        <fullName evidence="1">Uncharacterized protein</fullName>
    </submittedName>
</protein>
<proteinExistence type="predicted"/>
<reference evidence="2" key="1">
    <citation type="journal article" date="2019" name="Int. J. Syst. Evol. Microbiol.">
        <title>The Global Catalogue of Microorganisms (GCM) 10K type strain sequencing project: providing services to taxonomists for standard genome sequencing and annotation.</title>
        <authorList>
            <consortium name="The Broad Institute Genomics Platform"/>
            <consortium name="The Broad Institute Genome Sequencing Center for Infectious Disease"/>
            <person name="Wu L."/>
            <person name="Ma J."/>
        </authorList>
    </citation>
    <scope>NUCLEOTIDE SEQUENCE [LARGE SCALE GENOMIC DNA]</scope>
    <source>
        <strain evidence="2">CGMCC 1.15809</strain>
    </source>
</reference>
<organism evidence="1 2">
    <name type="scientific">Streptomyces ramulosus</name>
    <dbReference type="NCBI Taxonomy" id="47762"/>
    <lineage>
        <taxon>Bacteria</taxon>
        <taxon>Bacillati</taxon>
        <taxon>Actinomycetota</taxon>
        <taxon>Actinomycetes</taxon>
        <taxon>Kitasatosporales</taxon>
        <taxon>Streptomycetaceae</taxon>
        <taxon>Streptomyces</taxon>
    </lineage>
</organism>
<dbReference type="EMBL" id="JBHSPW010000006">
    <property type="protein sequence ID" value="MFC5894189.1"/>
    <property type="molecule type" value="Genomic_DNA"/>
</dbReference>
<comment type="caution">
    <text evidence="1">The sequence shown here is derived from an EMBL/GenBank/DDBJ whole genome shotgun (WGS) entry which is preliminary data.</text>
</comment>
<evidence type="ECO:0000313" key="2">
    <source>
        <dbReference type="Proteomes" id="UP001596241"/>
    </source>
</evidence>
<accession>A0ABW1FMK9</accession>
<dbReference type="RefSeq" id="WP_345083668.1">
    <property type="nucleotide sequence ID" value="NZ_BAAAWG010000007.1"/>
</dbReference>
<name>A0ABW1FMK9_9ACTN</name>